<evidence type="ECO:0000256" key="5">
    <source>
        <dbReference type="ARBA" id="ARBA00049534"/>
    </source>
</evidence>
<dbReference type="NCBIfam" id="NF002134">
    <property type="entry name" value="PRK00971.1-4"/>
    <property type="match status" value="1"/>
</dbReference>
<dbReference type="Pfam" id="PF01740">
    <property type="entry name" value="STAS"/>
    <property type="match status" value="1"/>
</dbReference>
<keyword evidence="4 6" id="KW-0378">Hydrolase</keyword>
<dbReference type="RefSeq" id="WP_026936685.1">
    <property type="nucleotide sequence ID" value="NZ_CP028426.1"/>
</dbReference>
<dbReference type="SUPFAM" id="SSF56601">
    <property type="entry name" value="beta-lactamase/transpeptidase-like"/>
    <property type="match status" value="1"/>
</dbReference>
<evidence type="ECO:0000313" key="9">
    <source>
        <dbReference type="Proteomes" id="UP001170379"/>
    </source>
</evidence>
<dbReference type="PANTHER" id="PTHR12544:SF29">
    <property type="entry name" value="GLUTAMINASE"/>
    <property type="match status" value="1"/>
</dbReference>
<evidence type="ECO:0000313" key="8">
    <source>
        <dbReference type="EMBL" id="MDJ1371131.1"/>
    </source>
</evidence>
<feature type="binding site" evidence="6">
    <location>
        <position position="243"/>
    </location>
    <ligand>
        <name>substrate</name>
    </ligand>
</feature>
<dbReference type="Gene3D" id="3.30.750.24">
    <property type="entry name" value="STAS domain"/>
    <property type="match status" value="1"/>
</dbReference>
<dbReference type="Proteomes" id="UP001170379">
    <property type="component" value="Unassembled WGS sequence"/>
</dbReference>
<evidence type="ECO:0000256" key="2">
    <source>
        <dbReference type="ARBA" id="ARBA00011881"/>
    </source>
</evidence>
<organism evidence="8 9">
    <name type="scientific">Gulosibacter molinativorax</name>
    <dbReference type="NCBI Taxonomy" id="256821"/>
    <lineage>
        <taxon>Bacteria</taxon>
        <taxon>Bacillati</taxon>
        <taxon>Actinomycetota</taxon>
        <taxon>Actinomycetes</taxon>
        <taxon>Micrococcales</taxon>
        <taxon>Microbacteriaceae</taxon>
        <taxon>Gulosibacter</taxon>
    </lineage>
</organism>
<dbReference type="HAMAP" id="MF_00313">
    <property type="entry name" value="Glutaminase"/>
    <property type="match status" value="1"/>
</dbReference>
<name>A0ABT7C918_9MICO</name>
<comment type="subunit">
    <text evidence="2 6">Homotetramer.</text>
</comment>
<dbReference type="InterPro" id="IPR036513">
    <property type="entry name" value="STAS_dom_sf"/>
</dbReference>
<dbReference type="InterPro" id="IPR015868">
    <property type="entry name" value="Glutaminase"/>
</dbReference>
<keyword evidence="6" id="KW-0007">Acetylation</keyword>
<evidence type="ECO:0000256" key="1">
    <source>
        <dbReference type="ARBA" id="ARBA00011076"/>
    </source>
</evidence>
<comment type="caution">
    <text evidence="8">The sequence shown here is derived from an EMBL/GenBank/DDBJ whole genome shotgun (WGS) entry which is preliminary data.</text>
</comment>
<dbReference type="Gene3D" id="3.40.710.10">
    <property type="entry name" value="DD-peptidase/beta-lactamase superfamily"/>
    <property type="match status" value="1"/>
</dbReference>
<feature type="binding site" evidence="6">
    <location>
        <position position="167"/>
    </location>
    <ligand>
        <name>substrate</name>
    </ligand>
</feature>
<dbReference type="SUPFAM" id="SSF52091">
    <property type="entry name" value="SpoIIaa-like"/>
    <property type="match status" value="1"/>
</dbReference>
<dbReference type="EC" id="3.5.1.2" evidence="3 6"/>
<gene>
    <name evidence="6" type="primary">glsA</name>
    <name evidence="8" type="ORF">C7K25_07090</name>
</gene>
<reference evidence="8" key="1">
    <citation type="submission" date="2018-03" db="EMBL/GenBank/DDBJ databases">
        <authorList>
            <person name="Nunes O.C."/>
            <person name="Lopes A.R."/>
            <person name="Froufe H."/>
            <person name="Munoz-Merida A."/>
            <person name="Barroso C."/>
            <person name="Egas C."/>
        </authorList>
    </citation>
    <scope>NUCLEOTIDE SEQUENCE</scope>
    <source>
        <strain evidence="8">ON4</strain>
    </source>
</reference>
<dbReference type="InterPro" id="IPR012338">
    <property type="entry name" value="Beta-lactam/transpept-like"/>
</dbReference>
<evidence type="ECO:0000256" key="3">
    <source>
        <dbReference type="ARBA" id="ARBA00012918"/>
    </source>
</evidence>
<accession>A0ABT7C918</accession>
<reference evidence="8" key="2">
    <citation type="journal article" date="2022" name="Sci. Rep.">
        <title>In silico prediction of the enzymes involved in the degradation of the herbicide molinate by Gulosibacter molinativorax ON4T.</title>
        <authorList>
            <person name="Lopes A.R."/>
            <person name="Bunin E."/>
            <person name="Viana A.T."/>
            <person name="Froufe H."/>
            <person name="Munoz-Merida A."/>
            <person name="Pinho D."/>
            <person name="Figueiredo J."/>
            <person name="Barroso C."/>
            <person name="Vaz-Moreira I."/>
            <person name="Bellanger X."/>
            <person name="Egas C."/>
            <person name="Nunes O.C."/>
        </authorList>
    </citation>
    <scope>NUCLEOTIDE SEQUENCE</scope>
    <source>
        <strain evidence="8">ON4</strain>
    </source>
</reference>
<protein>
    <recommendedName>
        <fullName evidence="3 6">Glutaminase</fullName>
        <ecNumber evidence="3 6">3.5.1.2</ecNumber>
    </recommendedName>
</protein>
<comment type="similarity">
    <text evidence="1 6">Belongs to the glutaminase family.</text>
</comment>
<evidence type="ECO:0000259" key="7">
    <source>
        <dbReference type="PROSITE" id="PS50801"/>
    </source>
</evidence>
<dbReference type="InterPro" id="IPR002645">
    <property type="entry name" value="STAS_dom"/>
</dbReference>
<dbReference type="NCBIfam" id="TIGR03814">
    <property type="entry name" value="Gln_ase"/>
    <property type="match status" value="1"/>
</dbReference>
<proteinExistence type="inferred from homology"/>
<sequence>MRTPVHEYLAEIRDSCYYYSQGEVATYIPELAEVDPDQFGIALCTPAGTIYAEGDAENEFTIQSVSKPFVYAMALVERGLQIVDAHVDVEPSGDPYNAMSVDPESGKPSNPMINMGAIVTHCLVGPADATPQERSDLIIESLCKFAGRKLEVNEAVLESEFANRYRNVALASMMRSNGFISIEPDDAVWGYTRQSALNVTARDLSVMAMTLANGGVNPITHERVVPEWVCRQVLSVMTTCGMYDSAGDWLSSVGIPAKSGVGGGIIGSLPGQVGIGTFSPRLDSHGNSVRGVEACERVSRDMGLHIMAMPAPSIDAIGQQSRTESGAVLVSIQGALTFPTAELALRRFEEIPEDESEVVVDLTAVPQINHVGDRMLREGLRRLGEDGHQVTLVDPHERIPRPMDHDRRRIPVIDDFATFEDAET</sequence>
<keyword evidence="9" id="KW-1185">Reference proteome</keyword>
<feature type="binding site" evidence="6">
    <location>
        <position position="160"/>
    </location>
    <ligand>
        <name>substrate</name>
    </ligand>
</feature>
<feature type="binding site" evidence="6">
    <location>
        <position position="261"/>
    </location>
    <ligand>
        <name>substrate</name>
    </ligand>
</feature>
<evidence type="ECO:0000256" key="4">
    <source>
        <dbReference type="ARBA" id="ARBA00022801"/>
    </source>
</evidence>
<dbReference type="Pfam" id="PF04960">
    <property type="entry name" value="Glutaminase"/>
    <property type="match status" value="1"/>
</dbReference>
<dbReference type="PANTHER" id="PTHR12544">
    <property type="entry name" value="GLUTAMINASE"/>
    <property type="match status" value="1"/>
</dbReference>
<dbReference type="PROSITE" id="PS50801">
    <property type="entry name" value="STAS"/>
    <property type="match status" value="1"/>
</dbReference>
<feature type="domain" description="STAS" evidence="7">
    <location>
        <begin position="317"/>
        <end position="424"/>
    </location>
</feature>
<comment type="catalytic activity">
    <reaction evidence="5 6">
        <text>L-glutamine + H2O = L-glutamate + NH4(+)</text>
        <dbReference type="Rhea" id="RHEA:15889"/>
        <dbReference type="ChEBI" id="CHEBI:15377"/>
        <dbReference type="ChEBI" id="CHEBI:28938"/>
        <dbReference type="ChEBI" id="CHEBI:29985"/>
        <dbReference type="ChEBI" id="CHEBI:58359"/>
        <dbReference type="EC" id="3.5.1.2"/>
    </reaction>
</comment>
<evidence type="ECO:0000256" key="6">
    <source>
        <dbReference type="HAMAP-Rule" id="MF_00313"/>
    </source>
</evidence>
<feature type="binding site" evidence="6">
    <location>
        <position position="64"/>
    </location>
    <ligand>
        <name>substrate</name>
    </ligand>
</feature>
<dbReference type="EMBL" id="PXVD01000009">
    <property type="protein sequence ID" value="MDJ1371131.1"/>
    <property type="molecule type" value="Genomic_DNA"/>
</dbReference>
<feature type="binding site" evidence="6">
    <location>
        <position position="191"/>
    </location>
    <ligand>
        <name>substrate</name>
    </ligand>
</feature>
<feature type="binding site" evidence="6">
    <location>
        <position position="114"/>
    </location>
    <ligand>
        <name>substrate</name>
    </ligand>
</feature>